<keyword evidence="1" id="KW-0812">Transmembrane</keyword>
<evidence type="ECO:0000313" key="3">
    <source>
        <dbReference type="Proteomes" id="UP001221757"/>
    </source>
</evidence>
<name>A0AAD7G4F5_MYCRO</name>
<reference evidence="2" key="1">
    <citation type="submission" date="2023-03" db="EMBL/GenBank/DDBJ databases">
        <title>Massive genome expansion in bonnet fungi (Mycena s.s.) driven by repeated elements and novel gene families across ecological guilds.</title>
        <authorList>
            <consortium name="Lawrence Berkeley National Laboratory"/>
            <person name="Harder C.B."/>
            <person name="Miyauchi S."/>
            <person name="Viragh M."/>
            <person name="Kuo A."/>
            <person name="Thoen E."/>
            <person name="Andreopoulos B."/>
            <person name="Lu D."/>
            <person name="Skrede I."/>
            <person name="Drula E."/>
            <person name="Henrissat B."/>
            <person name="Morin E."/>
            <person name="Kohler A."/>
            <person name="Barry K."/>
            <person name="LaButti K."/>
            <person name="Morin E."/>
            <person name="Salamov A."/>
            <person name="Lipzen A."/>
            <person name="Mereny Z."/>
            <person name="Hegedus B."/>
            <person name="Baldrian P."/>
            <person name="Stursova M."/>
            <person name="Weitz H."/>
            <person name="Taylor A."/>
            <person name="Grigoriev I.V."/>
            <person name="Nagy L.G."/>
            <person name="Martin F."/>
            <person name="Kauserud H."/>
        </authorList>
    </citation>
    <scope>NUCLEOTIDE SEQUENCE</scope>
    <source>
        <strain evidence="2">CBHHK067</strain>
    </source>
</reference>
<keyword evidence="1" id="KW-0472">Membrane</keyword>
<organism evidence="2 3">
    <name type="scientific">Mycena rosella</name>
    <name type="common">Pink bonnet</name>
    <name type="synonym">Agaricus rosellus</name>
    <dbReference type="NCBI Taxonomy" id="1033263"/>
    <lineage>
        <taxon>Eukaryota</taxon>
        <taxon>Fungi</taxon>
        <taxon>Dikarya</taxon>
        <taxon>Basidiomycota</taxon>
        <taxon>Agaricomycotina</taxon>
        <taxon>Agaricomycetes</taxon>
        <taxon>Agaricomycetidae</taxon>
        <taxon>Agaricales</taxon>
        <taxon>Marasmiineae</taxon>
        <taxon>Mycenaceae</taxon>
        <taxon>Mycena</taxon>
    </lineage>
</organism>
<protein>
    <submittedName>
        <fullName evidence="2">Uncharacterized protein</fullName>
    </submittedName>
</protein>
<evidence type="ECO:0000256" key="1">
    <source>
        <dbReference type="SAM" id="Phobius"/>
    </source>
</evidence>
<dbReference type="AlphaFoldDB" id="A0AAD7G4F5"/>
<sequence length="201" mass="22278">MTYVYIVLVIFCLMRVVAFTTRVILANSTALGQNLVVLDKEIISGTEPIDFLPIQLIRTRRLFRAALLIAVILGVVGIHYATSSDATTASRGTALLKARIILFLVLTVLQTIQALIVAKESYTSGYRNDSRPFGDRHGSYLICLIYLLLLIREAFLTATLGNSAKQNDERLWFPLVALPEFMAVVCYSISGLVPPRSTLKQ</sequence>
<dbReference type="EMBL" id="JARKIE010000312">
    <property type="protein sequence ID" value="KAJ7655366.1"/>
    <property type="molecule type" value="Genomic_DNA"/>
</dbReference>
<feature type="transmembrane region" description="Helical" evidence="1">
    <location>
        <begin position="139"/>
        <end position="160"/>
    </location>
</feature>
<feature type="transmembrane region" description="Helical" evidence="1">
    <location>
        <begin position="62"/>
        <end position="80"/>
    </location>
</feature>
<feature type="transmembrane region" description="Helical" evidence="1">
    <location>
        <begin position="100"/>
        <end position="118"/>
    </location>
</feature>
<gene>
    <name evidence="2" type="ORF">B0H17DRAFT_1214082</name>
</gene>
<keyword evidence="3" id="KW-1185">Reference proteome</keyword>
<proteinExistence type="predicted"/>
<accession>A0AAD7G4F5</accession>
<dbReference type="Proteomes" id="UP001221757">
    <property type="component" value="Unassembled WGS sequence"/>
</dbReference>
<keyword evidence="1" id="KW-1133">Transmembrane helix</keyword>
<evidence type="ECO:0000313" key="2">
    <source>
        <dbReference type="EMBL" id="KAJ7655366.1"/>
    </source>
</evidence>
<feature type="transmembrane region" description="Helical" evidence="1">
    <location>
        <begin position="172"/>
        <end position="193"/>
    </location>
</feature>
<feature type="transmembrane region" description="Helical" evidence="1">
    <location>
        <begin position="6"/>
        <end position="25"/>
    </location>
</feature>
<comment type="caution">
    <text evidence="2">The sequence shown here is derived from an EMBL/GenBank/DDBJ whole genome shotgun (WGS) entry which is preliminary data.</text>
</comment>